<evidence type="ECO:0000313" key="4">
    <source>
        <dbReference type="EMBL" id="KAH7048228.1"/>
    </source>
</evidence>
<dbReference type="Proteomes" id="UP000774617">
    <property type="component" value="Unassembled WGS sequence"/>
</dbReference>
<proteinExistence type="inferred from homology"/>
<organism evidence="4 5">
    <name type="scientific">Macrophomina phaseolina</name>
    <dbReference type="NCBI Taxonomy" id="35725"/>
    <lineage>
        <taxon>Eukaryota</taxon>
        <taxon>Fungi</taxon>
        <taxon>Dikarya</taxon>
        <taxon>Ascomycota</taxon>
        <taxon>Pezizomycotina</taxon>
        <taxon>Dothideomycetes</taxon>
        <taxon>Dothideomycetes incertae sedis</taxon>
        <taxon>Botryosphaeriales</taxon>
        <taxon>Botryosphaeriaceae</taxon>
        <taxon>Macrophomina</taxon>
    </lineage>
</organism>
<keyword evidence="2" id="KW-0521">NADP</keyword>
<dbReference type="EMBL" id="JAGTJR010000015">
    <property type="protein sequence ID" value="KAH7048228.1"/>
    <property type="molecule type" value="Genomic_DNA"/>
</dbReference>
<keyword evidence="5" id="KW-1185">Reference proteome</keyword>
<dbReference type="PANTHER" id="PTHR42748:SF31">
    <property type="entry name" value="NMRA-LIKE DOMAIN-CONTAINING PROTEIN-RELATED"/>
    <property type="match status" value="1"/>
</dbReference>
<comment type="similarity">
    <text evidence="1">Belongs to the NmrA-type oxidoreductase family.</text>
</comment>
<evidence type="ECO:0000313" key="5">
    <source>
        <dbReference type="Proteomes" id="UP000774617"/>
    </source>
</evidence>
<evidence type="ECO:0000259" key="3">
    <source>
        <dbReference type="Pfam" id="PF05368"/>
    </source>
</evidence>
<dbReference type="InterPro" id="IPR008030">
    <property type="entry name" value="NmrA-like"/>
</dbReference>
<comment type="caution">
    <text evidence="4">The sequence shown here is derived from an EMBL/GenBank/DDBJ whole genome shotgun (WGS) entry which is preliminary data.</text>
</comment>
<dbReference type="Pfam" id="PF05368">
    <property type="entry name" value="NmrA"/>
    <property type="match status" value="1"/>
</dbReference>
<feature type="domain" description="NmrA-like" evidence="3">
    <location>
        <begin position="1"/>
        <end position="284"/>
    </location>
</feature>
<sequence length="317" mass="34447">MSKLITVFGATGNQGGSVIETILADAVLSKEFKIRGITRDASKPAAQDLKSKGVEIVTADMSDPTTLATALKGSHTVFLVTKPAYGAGPPDAELIYAKSVADACKNAGGIQHLIFSSLPHVTNESGGRLTHVPHWDHKAEAEAYMRSAGLPATFVLPAYFMTNYTAVGFLKKGSDGVYTLRYPVGADARIPLLDCNADLGRYVCACIKRRDRVLGARVLAAADYYTPARIVAEFEEVTGRPARYLQVDPQTYKDTFPIPGVPDWMLTEMLETHQFLEESGYFSGADLKKNGLDLLAEAGYRSTSWKEFLTRQKDSIA</sequence>
<reference evidence="4 5" key="1">
    <citation type="journal article" date="2021" name="Nat. Commun.">
        <title>Genetic determinants of endophytism in the Arabidopsis root mycobiome.</title>
        <authorList>
            <person name="Mesny F."/>
            <person name="Miyauchi S."/>
            <person name="Thiergart T."/>
            <person name="Pickel B."/>
            <person name="Atanasova L."/>
            <person name="Karlsson M."/>
            <person name="Huettel B."/>
            <person name="Barry K.W."/>
            <person name="Haridas S."/>
            <person name="Chen C."/>
            <person name="Bauer D."/>
            <person name="Andreopoulos W."/>
            <person name="Pangilinan J."/>
            <person name="LaButti K."/>
            <person name="Riley R."/>
            <person name="Lipzen A."/>
            <person name="Clum A."/>
            <person name="Drula E."/>
            <person name="Henrissat B."/>
            <person name="Kohler A."/>
            <person name="Grigoriev I.V."/>
            <person name="Martin F.M."/>
            <person name="Hacquard S."/>
        </authorList>
    </citation>
    <scope>NUCLEOTIDE SEQUENCE [LARGE SCALE GENOMIC DNA]</scope>
    <source>
        <strain evidence="4 5">MPI-SDFR-AT-0080</strain>
    </source>
</reference>
<dbReference type="Gene3D" id="3.40.50.720">
    <property type="entry name" value="NAD(P)-binding Rossmann-like Domain"/>
    <property type="match status" value="1"/>
</dbReference>
<protein>
    <submittedName>
        <fullName evidence="4">NmrA family transcriptional regulator</fullName>
    </submittedName>
</protein>
<accession>A0ABQ8G8Q8</accession>
<dbReference type="InterPro" id="IPR036291">
    <property type="entry name" value="NAD(P)-bd_dom_sf"/>
</dbReference>
<dbReference type="PANTHER" id="PTHR42748">
    <property type="entry name" value="NITROGEN METABOLITE REPRESSION PROTEIN NMRA FAMILY MEMBER"/>
    <property type="match status" value="1"/>
</dbReference>
<evidence type="ECO:0000256" key="1">
    <source>
        <dbReference type="ARBA" id="ARBA00006328"/>
    </source>
</evidence>
<name>A0ABQ8G8Q8_9PEZI</name>
<dbReference type="InterPro" id="IPR051164">
    <property type="entry name" value="NmrA-like_oxidored"/>
</dbReference>
<dbReference type="SUPFAM" id="SSF51735">
    <property type="entry name" value="NAD(P)-binding Rossmann-fold domains"/>
    <property type="match status" value="1"/>
</dbReference>
<evidence type="ECO:0000256" key="2">
    <source>
        <dbReference type="ARBA" id="ARBA00022857"/>
    </source>
</evidence>
<dbReference type="Gene3D" id="3.90.25.10">
    <property type="entry name" value="UDP-galactose 4-epimerase, domain 1"/>
    <property type="match status" value="1"/>
</dbReference>
<dbReference type="CDD" id="cd05251">
    <property type="entry name" value="NmrA_like_SDR_a"/>
    <property type="match status" value="1"/>
</dbReference>
<gene>
    <name evidence="4" type="ORF">B0J12DRAFT_108087</name>
</gene>